<gene>
    <name evidence="2" type="ORF">LOTGIDRAFT_170403</name>
</gene>
<evidence type="ECO:0000256" key="1">
    <source>
        <dbReference type="SAM" id="MobiDB-lite"/>
    </source>
</evidence>
<protein>
    <submittedName>
        <fullName evidence="2">Uncharacterized protein</fullName>
    </submittedName>
</protein>
<dbReference type="AlphaFoldDB" id="V3YVI9"/>
<feature type="region of interest" description="Disordered" evidence="1">
    <location>
        <begin position="241"/>
        <end position="424"/>
    </location>
</feature>
<dbReference type="HOGENOM" id="CLU_647759_0_0_1"/>
<dbReference type="GeneID" id="20241394"/>
<dbReference type="EMBL" id="KB204066">
    <property type="protein sequence ID" value="ESO81993.1"/>
    <property type="molecule type" value="Genomic_DNA"/>
</dbReference>
<organism evidence="2 3">
    <name type="scientific">Lottia gigantea</name>
    <name type="common">Giant owl limpet</name>
    <dbReference type="NCBI Taxonomy" id="225164"/>
    <lineage>
        <taxon>Eukaryota</taxon>
        <taxon>Metazoa</taxon>
        <taxon>Spiralia</taxon>
        <taxon>Lophotrochozoa</taxon>
        <taxon>Mollusca</taxon>
        <taxon>Gastropoda</taxon>
        <taxon>Patellogastropoda</taxon>
        <taxon>Lottioidea</taxon>
        <taxon>Lottiidae</taxon>
        <taxon>Lottia</taxon>
    </lineage>
</organism>
<dbReference type="CTD" id="20241394"/>
<dbReference type="OrthoDB" id="10070859at2759"/>
<accession>V3YVI9</accession>
<evidence type="ECO:0000313" key="2">
    <source>
        <dbReference type="EMBL" id="ESO81993.1"/>
    </source>
</evidence>
<feature type="compositionally biased region" description="Low complexity" evidence="1">
    <location>
        <begin position="379"/>
        <end position="414"/>
    </location>
</feature>
<feature type="compositionally biased region" description="Low complexity" evidence="1">
    <location>
        <begin position="241"/>
        <end position="252"/>
    </location>
</feature>
<name>V3YVI9_LOTGI</name>
<feature type="compositionally biased region" description="Polar residues" evidence="1">
    <location>
        <begin position="368"/>
        <end position="378"/>
    </location>
</feature>
<dbReference type="RefSeq" id="XP_009067297.1">
    <property type="nucleotide sequence ID" value="XM_009069049.1"/>
</dbReference>
<dbReference type="KEGG" id="lgi:LOTGIDRAFT_170403"/>
<evidence type="ECO:0000313" key="3">
    <source>
        <dbReference type="Proteomes" id="UP000030746"/>
    </source>
</evidence>
<keyword evidence="3" id="KW-1185">Reference proteome</keyword>
<reference evidence="2 3" key="1">
    <citation type="journal article" date="2013" name="Nature">
        <title>Insights into bilaterian evolution from three spiralian genomes.</title>
        <authorList>
            <person name="Simakov O."/>
            <person name="Marletaz F."/>
            <person name="Cho S.J."/>
            <person name="Edsinger-Gonzales E."/>
            <person name="Havlak P."/>
            <person name="Hellsten U."/>
            <person name="Kuo D.H."/>
            <person name="Larsson T."/>
            <person name="Lv J."/>
            <person name="Arendt D."/>
            <person name="Savage R."/>
            <person name="Osoegawa K."/>
            <person name="de Jong P."/>
            <person name="Grimwood J."/>
            <person name="Chapman J.A."/>
            <person name="Shapiro H."/>
            <person name="Aerts A."/>
            <person name="Otillar R.P."/>
            <person name="Terry A.Y."/>
            <person name="Boore J.L."/>
            <person name="Grigoriev I.V."/>
            <person name="Lindberg D.R."/>
            <person name="Seaver E.C."/>
            <person name="Weisblat D.A."/>
            <person name="Putnam N.H."/>
            <person name="Rokhsar D.S."/>
        </authorList>
    </citation>
    <scope>NUCLEOTIDE SEQUENCE [LARGE SCALE GENOMIC DNA]</scope>
</reference>
<feature type="compositionally biased region" description="Polar residues" evidence="1">
    <location>
        <begin position="324"/>
        <end position="359"/>
    </location>
</feature>
<sequence>MAVNDGVTFVGLTNIYIVNEVELNSTFPYINKNWFRHYSVFPRNKMECFVMPNCFVRQDLQVLYLPIPTKVNNTQVVIQTKDNLHKEKHRHNNIITYPRDFKFPEKRHQHHITKDLRTRLCVHREKVTDIMMDVHGQVVTGEYLWSFSGLGVLLVIVVGVGWKCTPRGHEPLHALFGVGDFQRRRDQRRHRTHRSRDNNWYGGVLYPEFQYRRPPPTYAASMQDYQQQLYLAQQQEQYLQNNPSNNESYSLPSSPPPSYRSRASTIHSGIHITFPPNQEDFPDSRPPTYRSRRGSSHPRPPIPREEFESMDAGPADVSFAGPDNSAQRTVVESTHNISNNSESRTTVPQTNIPDSTVTVNGRVIEPSVDNSSPRSQSESVAVASSASTSAGGANSVTTTAQSTSAQSNNDSLNNDNEDRVETSL</sequence>
<dbReference type="Proteomes" id="UP000030746">
    <property type="component" value="Unassembled WGS sequence"/>
</dbReference>
<dbReference type="OMA" id="ANEDVHM"/>
<proteinExistence type="predicted"/>